<dbReference type="RefSeq" id="WP_015393512.1">
    <property type="nucleotide sequence ID" value="NC_020291.1"/>
</dbReference>
<evidence type="ECO:0000313" key="2">
    <source>
        <dbReference type="Proteomes" id="UP000011728"/>
    </source>
</evidence>
<dbReference type="KEGG" id="csr:Cspa_c34330"/>
<sequence length="70" mass="8435">MMKFFKEHVKIDGKYYVNEAICSRYCGTRITSDYFYQDTGNSVNDLYSNYTVKYMSKNEIFHISIEFWIS</sequence>
<dbReference type="AlphaFoldDB" id="M1MGZ8"/>
<organism evidence="1 2">
    <name type="scientific">Clostridium saccharoperbutylacetonicum N1-4(HMT)</name>
    <dbReference type="NCBI Taxonomy" id="931276"/>
    <lineage>
        <taxon>Bacteria</taxon>
        <taxon>Bacillati</taxon>
        <taxon>Bacillota</taxon>
        <taxon>Clostridia</taxon>
        <taxon>Eubacteriales</taxon>
        <taxon>Clostridiaceae</taxon>
        <taxon>Clostridium</taxon>
    </lineage>
</organism>
<dbReference type="HOGENOM" id="CLU_2750694_0_0_9"/>
<evidence type="ECO:0000313" key="1">
    <source>
        <dbReference type="EMBL" id="AGF57194.1"/>
    </source>
</evidence>
<dbReference type="Proteomes" id="UP000011728">
    <property type="component" value="Chromosome"/>
</dbReference>
<name>M1MGZ8_9CLOT</name>
<dbReference type="PATRIC" id="fig|931276.5.peg.3456"/>
<dbReference type="EMBL" id="CP004121">
    <property type="protein sequence ID" value="AGF57194.1"/>
    <property type="molecule type" value="Genomic_DNA"/>
</dbReference>
<proteinExistence type="predicted"/>
<keyword evidence="2" id="KW-1185">Reference proteome</keyword>
<gene>
    <name evidence="1" type="ORF">Cspa_c34330</name>
</gene>
<accession>M1MGZ8</accession>
<protein>
    <submittedName>
        <fullName evidence="1">Uncharacterized protein</fullName>
    </submittedName>
</protein>
<reference evidence="1 2" key="1">
    <citation type="submission" date="2013-02" db="EMBL/GenBank/DDBJ databases">
        <title>Genome sequence of Clostridium saccharoperbutylacetonicum N1-4(HMT).</title>
        <authorList>
            <person name="Poehlein A."/>
            <person name="Daniel R."/>
        </authorList>
    </citation>
    <scope>NUCLEOTIDE SEQUENCE [LARGE SCALE GENOMIC DNA]</scope>
    <source>
        <strain evidence="2">N1-4(HMT)</strain>
    </source>
</reference>